<accession>A0ACC1WPU9</accession>
<name>A0ACC1WPU9_MELAZ</name>
<gene>
    <name evidence="1" type="ORF">OWV82_024461</name>
</gene>
<dbReference type="EMBL" id="CM051407">
    <property type="protein sequence ID" value="KAJ4701181.1"/>
    <property type="molecule type" value="Genomic_DNA"/>
</dbReference>
<reference evidence="1 2" key="1">
    <citation type="journal article" date="2023" name="Science">
        <title>Complex scaffold remodeling in plant triterpene biosynthesis.</title>
        <authorList>
            <person name="De La Pena R."/>
            <person name="Hodgson H."/>
            <person name="Liu J.C."/>
            <person name="Stephenson M.J."/>
            <person name="Martin A.C."/>
            <person name="Owen C."/>
            <person name="Harkess A."/>
            <person name="Leebens-Mack J."/>
            <person name="Jimenez L.E."/>
            <person name="Osbourn A."/>
            <person name="Sattely E.S."/>
        </authorList>
    </citation>
    <scope>NUCLEOTIDE SEQUENCE [LARGE SCALE GENOMIC DNA]</scope>
    <source>
        <strain evidence="2">cv. JPN11</strain>
        <tissue evidence="1">Leaf</tissue>
    </source>
</reference>
<proteinExistence type="predicted"/>
<evidence type="ECO:0000313" key="1">
    <source>
        <dbReference type="EMBL" id="KAJ4701181.1"/>
    </source>
</evidence>
<dbReference type="Proteomes" id="UP001164539">
    <property type="component" value="Chromosome 14"/>
</dbReference>
<sequence>MLQDYTIVPDYHFPLIQIPPDALASPLRCSLHLLHALHAFRLDHKLLNFLHQHVGRASIDLCCGGLTGFWMFADVEVVLIEVVEGDEQFERLMKKEASRRLVEKLEMRTKEVSRC</sequence>
<comment type="caution">
    <text evidence="1">The sequence shown here is derived from an EMBL/GenBank/DDBJ whole genome shotgun (WGS) entry which is preliminary data.</text>
</comment>
<evidence type="ECO:0000313" key="2">
    <source>
        <dbReference type="Proteomes" id="UP001164539"/>
    </source>
</evidence>
<keyword evidence="2" id="KW-1185">Reference proteome</keyword>
<protein>
    <submittedName>
        <fullName evidence="1">Uncharacterized protein</fullName>
    </submittedName>
</protein>
<organism evidence="1 2">
    <name type="scientific">Melia azedarach</name>
    <name type="common">Chinaberry tree</name>
    <dbReference type="NCBI Taxonomy" id="155640"/>
    <lineage>
        <taxon>Eukaryota</taxon>
        <taxon>Viridiplantae</taxon>
        <taxon>Streptophyta</taxon>
        <taxon>Embryophyta</taxon>
        <taxon>Tracheophyta</taxon>
        <taxon>Spermatophyta</taxon>
        <taxon>Magnoliopsida</taxon>
        <taxon>eudicotyledons</taxon>
        <taxon>Gunneridae</taxon>
        <taxon>Pentapetalae</taxon>
        <taxon>rosids</taxon>
        <taxon>malvids</taxon>
        <taxon>Sapindales</taxon>
        <taxon>Meliaceae</taxon>
        <taxon>Melia</taxon>
    </lineage>
</organism>